<protein>
    <submittedName>
        <fullName evidence="1">Uncharacterized protein</fullName>
    </submittedName>
</protein>
<name>A0AAN8T3B0_SOLBU</name>
<dbReference type="EMBL" id="JBANQN010000011">
    <property type="protein sequence ID" value="KAK6776406.1"/>
    <property type="molecule type" value="Genomic_DNA"/>
</dbReference>
<reference evidence="1 2" key="1">
    <citation type="submission" date="2024-02" db="EMBL/GenBank/DDBJ databases">
        <title>de novo genome assembly of Solanum bulbocastanum strain 11H21.</title>
        <authorList>
            <person name="Hosaka A.J."/>
        </authorList>
    </citation>
    <scope>NUCLEOTIDE SEQUENCE [LARGE SCALE GENOMIC DNA]</scope>
    <source>
        <tissue evidence="1">Young leaves</tissue>
    </source>
</reference>
<keyword evidence="2" id="KW-1185">Reference proteome</keyword>
<evidence type="ECO:0000313" key="1">
    <source>
        <dbReference type="EMBL" id="KAK6776406.1"/>
    </source>
</evidence>
<evidence type="ECO:0000313" key="2">
    <source>
        <dbReference type="Proteomes" id="UP001371456"/>
    </source>
</evidence>
<gene>
    <name evidence="1" type="ORF">RDI58_027407</name>
</gene>
<dbReference type="AlphaFoldDB" id="A0AAN8T3B0"/>
<accession>A0AAN8T3B0</accession>
<proteinExistence type="predicted"/>
<dbReference type="Proteomes" id="UP001371456">
    <property type="component" value="Unassembled WGS sequence"/>
</dbReference>
<comment type="caution">
    <text evidence="1">The sequence shown here is derived from an EMBL/GenBank/DDBJ whole genome shotgun (WGS) entry which is preliminary data.</text>
</comment>
<sequence>MDLWVSNSWAKINNKTQSPIDFRPNMLLVIFLRFSISSLTANFLDSPSPANSLLSFSPANSLLDLRKYGTQSWHLIY</sequence>
<organism evidence="1 2">
    <name type="scientific">Solanum bulbocastanum</name>
    <name type="common">Wild potato</name>
    <dbReference type="NCBI Taxonomy" id="147425"/>
    <lineage>
        <taxon>Eukaryota</taxon>
        <taxon>Viridiplantae</taxon>
        <taxon>Streptophyta</taxon>
        <taxon>Embryophyta</taxon>
        <taxon>Tracheophyta</taxon>
        <taxon>Spermatophyta</taxon>
        <taxon>Magnoliopsida</taxon>
        <taxon>eudicotyledons</taxon>
        <taxon>Gunneridae</taxon>
        <taxon>Pentapetalae</taxon>
        <taxon>asterids</taxon>
        <taxon>lamiids</taxon>
        <taxon>Solanales</taxon>
        <taxon>Solanaceae</taxon>
        <taxon>Solanoideae</taxon>
        <taxon>Solaneae</taxon>
        <taxon>Solanum</taxon>
    </lineage>
</organism>